<evidence type="ECO:0000313" key="2">
    <source>
        <dbReference type="EMBL" id="JAP14960.1"/>
    </source>
</evidence>
<sequence>MSSFGTPCTQTGYATIPNLIYRTHWRSLKFHTRSSSGSHTNCHFKSKSTRGSELYRDTNEGSI</sequence>
<feature type="region of interest" description="Disordered" evidence="1">
    <location>
        <begin position="32"/>
        <end position="63"/>
    </location>
</feature>
<accession>A0A0V0H586</accession>
<dbReference type="AlphaFoldDB" id="A0A0V0H586"/>
<dbReference type="EMBL" id="GEDG01025844">
    <property type="protein sequence ID" value="JAP14960.1"/>
    <property type="molecule type" value="Transcribed_RNA"/>
</dbReference>
<name>A0A0V0H586_SOLCH</name>
<reference evidence="2" key="1">
    <citation type="submission" date="2015-12" db="EMBL/GenBank/DDBJ databases">
        <title>Gene expression during late stages of embryo sac development: a critical building block for successful pollen-pistil interactions.</title>
        <authorList>
            <person name="Liu Y."/>
            <person name="Joly V."/>
            <person name="Sabar M."/>
            <person name="Matton D.P."/>
        </authorList>
    </citation>
    <scope>NUCLEOTIDE SEQUENCE</scope>
</reference>
<proteinExistence type="predicted"/>
<feature type="compositionally biased region" description="Basic and acidic residues" evidence="1">
    <location>
        <begin position="53"/>
        <end position="63"/>
    </location>
</feature>
<protein>
    <submittedName>
        <fullName evidence="2">Putative ovule protein</fullName>
    </submittedName>
</protein>
<organism evidence="2">
    <name type="scientific">Solanum chacoense</name>
    <name type="common">Chaco potato</name>
    <dbReference type="NCBI Taxonomy" id="4108"/>
    <lineage>
        <taxon>Eukaryota</taxon>
        <taxon>Viridiplantae</taxon>
        <taxon>Streptophyta</taxon>
        <taxon>Embryophyta</taxon>
        <taxon>Tracheophyta</taxon>
        <taxon>Spermatophyta</taxon>
        <taxon>Magnoliopsida</taxon>
        <taxon>eudicotyledons</taxon>
        <taxon>Gunneridae</taxon>
        <taxon>Pentapetalae</taxon>
        <taxon>asterids</taxon>
        <taxon>lamiids</taxon>
        <taxon>Solanales</taxon>
        <taxon>Solanaceae</taxon>
        <taxon>Solanoideae</taxon>
        <taxon>Solaneae</taxon>
        <taxon>Solanum</taxon>
    </lineage>
</organism>
<evidence type="ECO:0000256" key="1">
    <source>
        <dbReference type="SAM" id="MobiDB-lite"/>
    </source>
</evidence>